<dbReference type="RefSeq" id="WP_131905515.1">
    <property type="nucleotide sequence ID" value="NZ_BAAAFU010000004.1"/>
</dbReference>
<dbReference type="AlphaFoldDB" id="A0A4R1F1L0"/>
<gene>
    <name evidence="1" type="ORF">EV695_1728</name>
</gene>
<organism evidence="1 2">
    <name type="scientific">Cocleimonas flava</name>
    <dbReference type="NCBI Taxonomy" id="634765"/>
    <lineage>
        <taxon>Bacteria</taxon>
        <taxon>Pseudomonadati</taxon>
        <taxon>Pseudomonadota</taxon>
        <taxon>Gammaproteobacteria</taxon>
        <taxon>Thiotrichales</taxon>
        <taxon>Thiotrichaceae</taxon>
        <taxon>Cocleimonas</taxon>
    </lineage>
</organism>
<dbReference type="EMBL" id="SMFQ01000003">
    <property type="protein sequence ID" value="TCJ87220.1"/>
    <property type="molecule type" value="Genomic_DNA"/>
</dbReference>
<evidence type="ECO:0000313" key="1">
    <source>
        <dbReference type="EMBL" id="TCJ87220.1"/>
    </source>
</evidence>
<name>A0A4R1F1L0_9GAMM</name>
<protein>
    <submittedName>
        <fullName evidence="1">Uncharacterized protein</fullName>
    </submittedName>
</protein>
<sequence length="119" mass="13589">MTDLAMSPAEQKSHGKKVGEILVRDYGKKKYYSCAHIKKASLEVKQGFDWHSWAMSLFASPSGFSSYHDSIGEDFDYSEMKSEMTAAMTNGASKKWFDASMSWLDWPNVDLQTVFDFYD</sequence>
<dbReference type="OrthoDB" id="6057961at2"/>
<proteinExistence type="predicted"/>
<keyword evidence="2" id="KW-1185">Reference proteome</keyword>
<accession>A0A4R1F1L0</accession>
<reference evidence="1 2" key="1">
    <citation type="submission" date="2019-03" db="EMBL/GenBank/DDBJ databases">
        <title>Genomic Encyclopedia of Type Strains, Phase IV (KMG-IV): sequencing the most valuable type-strain genomes for metagenomic binning, comparative biology and taxonomic classification.</title>
        <authorList>
            <person name="Goeker M."/>
        </authorList>
    </citation>
    <scope>NUCLEOTIDE SEQUENCE [LARGE SCALE GENOMIC DNA]</scope>
    <source>
        <strain evidence="1 2">DSM 24830</strain>
    </source>
</reference>
<dbReference type="Proteomes" id="UP000294887">
    <property type="component" value="Unassembled WGS sequence"/>
</dbReference>
<evidence type="ECO:0000313" key="2">
    <source>
        <dbReference type="Proteomes" id="UP000294887"/>
    </source>
</evidence>
<comment type="caution">
    <text evidence="1">The sequence shown here is derived from an EMBL/GenBank/DDBJ whole genome shotgun (WGS) entry which is preliminary data.</text>
</comment>